<dbReference type="InterPro" id="IPR044715">
    <property type="entry name" value="WDR86-like"/>
</dbReference>
<keyword evidence="2" id="KW-1185">Reference proteome</keyword>
<name>A0AAV1YFH6_LUPLU</name>
<protein>
    <submittedName>
        <fullName evidence="1">Uncharacterized protein</fullName>
    </submittedName>
</protein>
<gene>
    <name evidence="1" type="ORF">LLUT_LOCUS33822</name>
</gene>
<dbReference type="PANTHER" id="PTHR44489:SF14">
    <property type="entry name" value="ZINC FINGER CCCH DOMAIN-CONTAINING PROTEIN 59-RELATED"/>
    <property type="match status" value="1"/>
</dbReference>
<proteinExistence type="predicted"/>
<comment type="caution">
    <text evidence="1">The sequence shown here is derived from an EMBL/GenBank/DDBJ whole genome shotgun (WGS) entry which is preliminary data.</text>
</comment>
<dbReference type="Proteomes" id="UP001497480">
    <property type="component" value="Unassembled WGS sequence"/>
</dbReference>
<evidence type="ECO:0000313" key="1">
    <source>
        <dbReference type="EMBL" id="CAL0332762.1"/>
    </source>
</evidence>
<accession>A0AAV1YFH6</accession>
<dbReference type="AlphaFoldDB" id="A0AAV1YFH6"/>
<dbReference type="EMBL" id="CAXHTB010000024">
    <property type="protein sequence ID" value="CAL0332762.1"/>
    <property type="molecule type" value="Genomic_DNA"/>
</dbReference>
<organism evidence="1 2">
    <name type="scientific">Lupinus luteus</name>
    <name type="common">European yellow lupine</name>
    <dbReference type="NCBI Taxonomy" id="3873"/>
    <lineage>
        <taxon>Eukaryota</taxon>
        <taxon>Viridiplantae</taxon>
        <taxon>Streptophyta</taxon>
        <taxon>Embryophyta</taxon>
        <taxon>Tracheophyta</taxon>
        <taxon>Spermatophyta</taxon>
        <taxon>Magnoliopsida</taxon>
        <taxon>eudicotyledons</taxon>
        <taxon>Gunneridae</taxon>
        <taxon>Pentapetalae</taxon>
        <taxon>rosids</taxon>
        <taxon>fabids</taxon>
        <taxon>Fabales</taxon>
        <taxon>Fabaceae</taxon>
        <taxon>Papilionoideae</taxon>
        <taxon>50 kb inversion clade</taxon>
        <taxon>genistoids sensu lato</taxon>
        <taxon>core genistoids</taxon>
        <taxon>Genisteae</taxon>
        <taxon>Lupinus</taxon>
    </lineage>
</organism>
<evidence type="ECO:0000313" key="2">
    <source>
        <dbReference type="Proteomes" id="UP001497480"/>
    </source>
</evidence>
<dbReference type="PANTHER" id="PTHR44489">
    <property type="match status" value="1"/>
</dbReference>
<reference evidence="1 2" key="1">
    <citation type="submission" date="2024-03" db="EMBL/GenBank/DDBJ databases">
        <authorList>
            <person name="Martinez-Hernandez J."/>
        </authorList>
    </citation>
    <scope>NUCLEOTIDE SEQUENCE [LARGE SCALE GENOMIC DNA]</scope>
</reference>
<sequence length="172" mass="18869">MRAGPMGLAQIPNDTDNCVKGDNYQNLDSWFSGDDFSTLAKLKEHKKAWNIQNSSEFTLDGPRGKVLSMVVGNDTLFAGAQGVLALSGMSDVEGKPILFSSSIDNSVRLYELPSCPLTLSIFGCRFLERGRLFAKKVVQSIEIGPNGLFFTEDGTDLLMVWKWLEVPKVAST</sequence>